<organism evidence="3 4">
    <name type="scientific">Rotaria socialis</name>
    <dbReference type="NCBI Taxonomy" id="392032"/>
    <lineage>
        <taxon>Eukaryota</taxon>
        <taxon>Metazoa</taxon>
        <taxon>Spiralia</taxon>
        <taxon>Gnathifera</taxon>
        <taxon>Rotifera</taxon>
        <taxon>Eurotatoria</taxon>
        <taxon>Bdelloidea</taxon>
        <taxon>Philodinida</taxon>
        <taxon>Philodinidae</taxon>
        <taxon>Rotaria</taxon>
    </lineage>
</organism>
<dbReference type="InterPro" id="IPR007527">
    <property type="entry name" value="Znf_SWIM"/>
</dbReference>
<keyword evidence="4" id="KW-1185">Reference proteome</keyword>
<protein>
    <recommendedName>
        <fullName evidence="2">SWIM-type domain-containing protein</fullName>
    </recommendedName>
</protein>
<dbReference type="AlphaFoldDB" id="A0A820PBK6"/>
<name>A0A820PBK6_9BILA</name>
<dbReference type="GO" id="GO:0008270">
    <property type="term" value="F:zinc ion binding"/>
    <property type="evidence" value="ECO:0007669"/>
    <property type="project" value="UniProtKB-KW"/>
</dbReference>
<evidence type="ECO:0000256" key="1">
    <source>
        <dbReference type="PROSITE-ProRule" id="PRU00325"/>
    </source>
</evidence>
<keyword evidence="1" id="KW-0862">Zinc</keyword>
<feature type="domain" description="SWIM-type" evidence="2">
    <location>
        <begin position="472"/>
        <end position="502"/>
    </location>
</feature>
<dbReference type="EMBL" id="CAJOBP010003412">
    <property type="protein sequence ID" value="CAF4404098.1"/>
    <property type="molecule type" value="Genomic_DNA"/>
</dbReference>
<dbReference type="PROSITE" id="PS50966">
    <property type="entry name" value="ZF_SWIM"/>
    <property type="match status" value="1"/>
</dbReference>
<keyword evidence="1" id="KW-0479">Metal-binding</keyword>
<reference evidence="3" key="1">
    <citation type="submission" date="2021-02" db="EMBL/GenBank/DDBJ databases">
        <authorList>
            <person name="Nowell W R."/>
        </authorList>
    </citation>
    <scope>NUCLEOTIDE SEQUENCE</scope>
</reference>
<dbReference type="Pfam" id="PF10551">
    <property type="entry name" value="MULE"/>
    <property type="match status" value="1"/>
</dbReference>
<proteinExistence type="predicted"/>
<sequence>MCIRNNNDKIEKFLRNSANVSREEYKVLNTAKTLDEANALVQQLDVSKYRTSDLRDGTKYSYRCRYYRKYTLRRYEVQIYVPDNEFTMIKLMYKNAHCHEQRNVTGRLHSPIRESDNKYIKCQLTQGQIKNALSIDYPNIPLPINQLTNLINLINYTRRRDNPEIFSVYDFNRWCMNHKYDDNLLYSTFVPYYHSIKNIDDIFVFFTTKQLIQQIQFTALLQVDATPFGIALVSSDEHASCFKELFIQLQNISAKYFNRQYIVNYIIADGAPGITKAQQEVFPQAKRLMCWAHTVSKIREHRKLVPADKWNEIDSDIHNLQLCFSDNIFNCAVSLLKLKWDNYPLMKQFQKYFFNEWIKKIPVWYEGAACNIPSTNNGCESLNGKIKEQYTLRNKLHLSSFLPKIEKCCMLELTAFKWSNTINQIDILHWFGNWYIVPSSNPTIAPAMWLQMYQMQQWQTFNDFIIWLKSYYLVSPLHSCTCPNGMKLYICKHSFGLAMIFNIYKIKDKTRSELLGQRRGKSRSKKVKSALEF</sequence>
<evidence type="ECO:0000313" key="3">
    <source>
        <dbReference type="EMBL" id="CAF4404098.1"/>
    </source>
</evidence>
<evidence type="ECO:0000313" key="4">
    <source>
        <dbReference type="Proteomes" id="UP000663873"/>
    </source>
</evidence>
<dbReference type="InterPro" id="IPR018289">
    <property type="entry name" value="MULE_transposase_dom"/>
</dbReference>
<comment type="caution">
    <text evidence="3">The sequence shown here is derived from an EMBL/GenBank/DDBJ whole genome shotgun (WGS) entry which is preliminary data.</text>
</comment>
<evidence type="ECO:0000259" key="2">
    <source>
        <dbReference type="PROSITE" id="PS50966"/>
    </source>
</evidence>
<keyword evidence="1" id="KW-0863">Zinc-finger</keyword>
<dbReference type="Proteomes" id="UP000663873">
    <property type="component" value="Unassembled WGS sequence"/>
</dbReference>
<gene>
    <name evidence="3" type="ORF">UJA718_LOCUS19326</name>
</gene>
<accession>A0A820PBK6</accession>